<dbReference type="STRING" id="563040.Saut_0272"/>
<evidence type="ECO:0000256" key="1">
    <source>
        <dbReference type="ARBA" id="ARBA00004533"/>
    </source>
</evidence>
<keyword evidence="5" id="KW-0997">Cell inner membrane</keyword>
<keyword evidence="7" id="KW-0653">Protein transport</keyword>
<dbReference type="EMBL" id="CP002205">
    <property type="protein sequence ID" value="ADN08321.1"/>
    <property type="molecule type" value="Genomic_DNA"/>
</dbReference>
<dbReference type="KEGG" id="sua:Saut_0272"/>
<dbReference type="Pfam" id="PF21687">
    <property type="entry name" value="T2SSK_1st"/>
    <property type="match status" value="1"/>
</dbReference>
<feature type="domain" description="T2SS protein K first SAM-like" evidence="11">
    <location>
        <begin position="133"/>
        <end position="192"/>
    </location>
</feature>
<dbReference type="Proteomes" id="UP000007803">
    <property type="component" value="Chromosome"/>
</dbReference>
<keyword evidence="9 10" id="KW-0472">Membrane</keyword>
<evidence type="ECO:0000256" key="7">
    <source>
        <dbReference type="ARBA" id="ARBA00022927"/>
    </source>
</evidence>
<keyword evidence="4" id="KW-1003">Cell membrane</keyword>
<dbReference type="InterPro" id="IPR049031">
    <property type="entry name" value="T2SSK_SAM-like_1st"/>
</dbReference>
<reference evidence="13" key="1">
    <citation type="journal article" date="2010" name="Stand. Genomic Sci.">
        <title>Complete genome sequence of Sulfurimonas autotrophica type strain (OK10).</title>
        <authorList>
            <person name="Sikorski J."/>
            <person name="Munk C."/>
            <person name="Lapidus A."/>
            <person name="Djao O."/>
            <person name="Lucas S."/>
            <person name="Glavina Del Rio T."/>
            <person name="Nolan M."/>
            <person name="Tice H."/>
            <person name="Han C."/>
            <person name="Cheng J."/>
            <person name="Tapia R."/>
            <person name="Goodwin L."/>
            <person name="Pitluck S."/>
            <person name="Liolios K."/>
            <person name="Ivanova N."/>
            <person name="Mavromatis K."/>
            <person name="Mikhailova N."/>
            <person name="Pati A."/>
            <person name="Sims D."/>
            <person name="Meincke L."/>
            <person name="Brettin T."/>
            <person name="Detter J."/>
            <person name="Chen A."/>
            <person name="Palaniappan K."/>
            <person name="Land M."/>
            <person name="Hauser L."/>
            <person name="Chang Y."/>
            <person name="Jeffries C."/>
            <person name="Rohde M."/>
            <person name="Lang E."/>
            <person name="Spring S."/>
            <person name="Goker M."/>
            <person name="Woyke T."/>
            <person name="Bristow J."/>
            <person name="Eisen J."/>
            <person name="Markowitz V."/>
            <person name="Hugenholtz P."/>
            <person name="Kyrpides N."/>
            <person name="Klenk H."/>
        </authorList>
    </citation>
    <scope>NUCLEOTIDE SEQUENCE [LARGE SCALE GENOMIC DNA]</scope>
    <source>
        <strain evidence="13">ATCC BAA-671 / DSM 16294 / JCM 11897 / OK10</strain>
    </source>
</reference>
<dbReference type="eggNOG" id="COG3156">
    <property type="taxonomic scope" value="Bacteria"/>
</dbReference>
<dbReference type="SUPFAM" id="SSF158544">
    <property type="entry name" value="GspK insert domain-like"/>
    <property type="match status" value="1"/>
</dbReference>
<keyword evidence="8 10" id="KW-1133">Transmembrane helix</keyword>
<keyword evidence="6 10" id="KW-0812">Transmembrane</keyword>
<comment type="subcellular location">
    <subcellularLocation>
        <location evidence="1">Cell inner membrane</location>
    </subcellularLocation>
</comment>
<evidence type="ECO:0000313" key="13">
    <source>
        <dbReference type="Proteomes" id="UP000007803"/>
    </source>
</evidence>
<comment type="similarity">
    <text evidence="2">Belongs to the GSP K family.</text>
</comment>
<evidence type="ECO:0000256" key="10">
    <source>
        <dbReference type="SAM" id="Phobius"/>
    </source>
</evidence>
<evidence type="ECO:0000256" key="6">
    <source>
        <dbReference type="ARBA" id="ARBA00022692"/>
    </source>
</evidence>
<feature type="transmembrane region" description="Helical" evidence="10">
    <location>
        <begin position="12"/>
        <end position="32"/>
    </location>
</feature>
<dbReference type="GO" id="GO:0005886">
    <property type="term" value="C:plasma membrane"/>
    <property type="evidence" value="ECO:0007669"/>
    <property type="project" value="UniProtKB-SubCell"/>
</dbReference>
<dbReference type="AlphaFoldDB" id="E0UU12"/>
<accession>E0UU12</accession>
<dbReference type="PANTHER" id="PTHR38831">
    <property type="entry name" value="TYPE II SECRETION SYSTEM PROTEIN K"/>
    <property type="match status" value="1"/>
</dbReference>
<keyword evidence="3" id="KW-0813">Transport</keyword>
<dbReference type="PANTHER" id="PTHR38831:SF2">
    <property type="entry name" value="TYPE II SECRETION SYSTEM PROTEIN K"/>
    <property type="match status" value="1"/>
</dbReference>
<dbReference type="Gene3D" id="1.10.40.60">
    <property type="entry name" value="EpsJ-like"/>
    <property type="match status" value="1"/>
</dbReference>
<gene>
    <name evidence="12" type="ordered locus">Saut_0272</name>
</gene>
<dbReference type="InterPro" id="IPR005628">
    <property type="entry name" value="GspK"/>
</dbReference>
<sequence length="309" mass="35875">MPYMKSREGFALSIVMWIVAALLLGIVLILSLSKDSLTLTKGVQNKLAARLMAQSYLDVLKYYVLTADFDSMKLINDVQSLSYKLPKQIMLDGREYNATKNLTFSMQDASSMLNISYPNAQMIAALASADNQELYYTIQDSIKDWTDKDRETSLNGAEDAYYQKQKTSHYLPRNYPALQSVDELRLIRGVDTLSEKEFDNLKKYIYFSQNGAMTNMALVDADYLSKLLHIDMPTAQQIEKYKYDDYKKFINIIRKNIHYYDEQMGFSLSFHIKIKIEAKVGDAIVYLETFMDFSKNQYRDITTDFYRIY</sequence>
<evidence type="ECO:0000259" key="11">
    <source>
        <dbReference type="Pfam" id="PF21687"/>
    </source>
</evidence>
<organism evidence="12 13">
    <name type="scientific">Sulfurimonas autotrophica (strain ATCC BAA-671 / DSM 16294 / JCM 11897 / OK10)</name>
    <dbReference type="NCBI Taxonomy" id="563040"/>
    <lineage>
        <taxon>Bacteria</taxon>
        <taxon>Pseudomonadati</taxon>
        <taxon>Campylobacterota</taxon>
        <taxon>Epsilonproteobacteria</taxon>
        <taxon>Campylobacterales</taxon>
        <taxon>Sulfurimonadaceae</taxon>
        <taxon>Sulfurimonas</taxon>
    </lineage>
</organism>
<evidence type="ECO:0000256" key="4">
    <source>
        <dbReference type="ARBA" id="ARBA00022475"/>
    </source>
</evidence>
<evidence type="ECO:0000256" key="8">
    <source>
        <dbReference type="ARBA" id="ARBA00022989"/>
    </source>
</evidence>
<dbReference type="RefSeq" id="WP_013326077.1">
    <property type="nucleotide sequence ID" value="NC_014506.1"/>
</dbReference>
<keyword evidence="13" id="KW-1185">Reference proteome</keyword>
<evidence type="ECO:0000256" key="5">
    <source>
        <dbReference type="ARBA" id="ARBA00022519"/>
    </source>
</evidence>
<protein>
    <recommendedName>
        <fullName evidence="11">T2SS protein K first SAM-like domain-containing protein</fullName>
    </recommendedName>
</protein>
<evidence type="ECO:0000256" key="9">
    <source>
        <dbReference type="ARBA" id="ARBA00023136"/>
    </source>
</evidence>
<proteinExistence type="inferred from homology"/>
<dbReference type="HOGENOM" id="CLU_899943_0_0_7"/>
<name>E0UU12_SULAO</name>
<evidence type="ECO:0000256" key="3">
    <source>
        <dbReference type="ARBA" id="ARBA00022448"/>
    </source>
</evidence>
<evidence type="ECO:0000313" key="12">
    <source>
        <dbReference type="EMBL" id="ADN08321.1"/>
    </source>
</evidence>
<dbReference type="InterPro" id="IPR038072">
    <property type="entry name" value="GspK_central_sf"/>
</dbReference>
<evidence type="ECO:0000256" key="2">
    <source>
        <dbReference type="ARBA" id="ARBA00007246"/>
    </source>
</evidence>
<dbReference type="GO" id="GO:0009306">
    <property type="term" value="P:protein secretion"/>
    <property type="evidence" value="ECO:0007669"/>
    <property type="project" value="InterPro"/>
</dbReference>